<evidence type="ECO:0000313" key="4">
    <source>
        <dbReference type="WBParaSite" id="DME_0000547201-mRNA-1"/>
    </source>
</evidence>
<dbReference type="EMBL" id="UYYG01000005">
    <property type="protein sequence ID" value="VDN50605.1"/>
    <property type="molecule type" value="Genomic_DNA"/>
</dbReference>
<accession>A0A0N4UDQ1</accession>
<reference evidence="4" key="1">
    <citation type="submission" date="2017-02" db="UniProtKB">
        <authorList>
            <consortium name="WormBaseParasite"/>
        </authorList>
    </citation>
    <scope>IDENTIFICATION</scope>
</reference>
<dbReference type="WBParaSite" id="DME_0000547201-mRNA-1">
    <property type="protein sequence ID" value="DME_0000547201-mRNA-1"/>
    <property type="gene ID" value="DME_0000547201"/>
</dbReference>
<protein>
    <submittedName>
        <fullName evidence="4">DUF3591 domain-containing protein</fullName>
    </submittedName>
</protein>
<dbReference type="Proteomes" id="UP000038040">
    <property type="component" value="Unplaced"/>
</dbReference>
<sequence>MDCTDEKKDEVQVESDSDSDAEFAVYPCLSGLIKSRSVHSFQTASLNYLLNNEILPSRSEEYSMNQFKCWPLPDKNYMELKNNANIRKLSNEMIDFNYAFKNRQDSHSESSESSRWSAPENSTGEDLVKSDSLVFGAGKDYWSAPELTSDDKEELFEENRKMLRTGNSSASLCGSLFSDYDDPRIPSFSEIRDELPNEKPSLAAKSVRSMLDLELVAKISRKWDSLEIYATTPSPQWPFNEIDVPFMDTYSEMDKDEEEKDKVQIKVEAYDCVGYNSKSNNDSFPEGTKEVEAKWMNKYSPDRRRSLEKYDKLLFTMTADNHLYKKSMKKLQCSRSYQEGLFHLKSSLFDFDTDIQDHYNRCSSPGCQKFAQKLANISRYKSVDIEELCPRQRPYDLFPLNFIKNSRHPISTKFDENYSAMKKAFYCLDNEDNENQLHVSSQSTNDRNISYLKTDLMRSTNSSSEAILMRNNVGSALSYETFIANKSHLLRCISNAGNARIFHGPVSWCPIHHSVTSIPHSFPFIAHRQQFRDRHCFSSLSLLYHSSQENLSNSSSIRSLQTDANSGPINRLENREMIAVCSTNTNISEYDIRSGIIRKSAKSGELNRSFIFIFKENKRRLLSNSSKNDFLSLLFLYHW</sequence>
<evidence type="ECO:0000313" key="2">
    <source>
        <dbReference type="Proteomes" id="UP000038040"/>
    </source>
</evidence>
<reference evidence="1 3" key="2">
    <citation type="submission" date="2018-11" db="EMBL/GenBank/DDBJ databases">
        <authorList>
            <consortium name="Pathogen Informatics"/>
        </authorList>
    </citation>
    <scope>NUCLEOTIDE SEQUENCE [LARGE SCALE GENOMIC DNA]</scope>
</reference>
<dbReference type="OrthoDB" id="5871250at2759"/>
<organism evidence="2 4">
    <name type="scientific">Dracunculus medinensis</name>
    <name type="common">Guinea worm</name>
    <dbReference type="NCBI Taxonomy" id="318479"/>
    <lineage>
        <taxon>Eukaryota</taxon>
        <taxon>Metazoa</taxon>
        <taxon>Ecdysozoa</taxon>
        <taxon>Nematoda</taxon>
        <taxon>Chromadorea</taxon>
        <taxon>Rhabditida</taxon>
        <taxon>Spirurina</taxon>
        <taxon>Dracunculoidea</taxon>
        <taxon>Dracunculidae</taxon>
        <taxon>Dracunculus</taxon>
    </lineage>
</organism>
<name>A0A0N4UDQ1_DRAME</name>
<keyword evidence="3" id="KW-1185">Reference proteome</keyword>
<dbReference type="Proteomes" id="UP000274756">
    <property type="component" value="Unassembled WGS sequence"/>
</dbReference>
<proteinExistence type="predicted"/>
<gene>
    <name evidence="1" type="ORF">DME_LOCUS578</name>
</gene>
<evidence type="ECO:0000313" key="1">
    <source>
        <dbReference type="EMBL" id="VDN50605.1"/>
    </source>
</evidence>
<evidence type="ECO:0000313" key="3">
    <source>
        <dbReference type="Proteomes" id="UP000274756"/>
    </source>
</evidence>
<dbReference type="AlphaFoldDB" id="A0A0N4UDQ1"/>
<dbReference type="STRING" id="318479.A0A0N4UDQ1"/>